<dbReference type="Proteomes" id="UP001165289">
    <property type="component" value="Unassembled WGS sequence"/>
</dbReference>
<name>A0AAV7JDV8_9METZ</name>
<proteinExistence type="predicted"/>
<organism evidence="1 2">
    <name type="scientific">Oopsacas minuta</name>
    <dbReference type="NCBI Taxonomy" id="111878"/>
    <lineage>
        <taxon>Eukaryota</taxon>
        <taxon>Metazoa</taxon>
        <taxon>Porifera</taxon>
        <taxon>Hexactinellida</taxon>
        <taxon>Hexasterophora</taxon>
        <taxon>Lyssacinosida</taxon>
        <taxon>Leucopsacidae</taxon>
        <taxon>Oopsacas</taxon>
    </lineage>
</organism>
<reference evidence="1 2" key="1">
    <citation type="journal article" date="2023" name="BMC Biol.">
        <title>The compact genome of the sponge Oopsacas minuta (Hexactinellida) is lacking key metazoan core genes.</title>
        <authorList>
            <person name="Santini S."/>
            <person name="Schenkelaars Q."/>
            <person name="Jourda C."/>
            <person name="Duchesne M."/>
            <person name="Belahbib H."/>
            <person name="Rocher C."/>
            <person name="Selva M."/>
            <person name="Riesgo A."/>
            <person name="Vervoort M."/>
            <person name="Leys S.P."/>
            <person name="Kodjabachian L."/>
            <person name="Le Bivic A."/>
            <person name="Borchiellini C."/>
            <person name="Claverie J.M."/>
            <person name="Renard E."/>
        </authorList>
    </citation>
    <scope>NUCLEOTIDE SEQUENCE [LARGE SCALE GENOMIC DNA]</scope>
    <source>
        <strain evidence="1">SPO-2</strain>
    </source>
</reference>
<dbReference type="EMBL" id="JAKMXF010000350">
    <property type="protein sequence ID" value="KAI6646921.1"/>
    <property type="molecule type" value="Genomic_DNA"/>
</dbReference>
<keyword evidence="2" id="KW-1185">Reference proteome</keyword>
<dbReference type="AlphaFoldDB" id="A0AAV7JDV8"/>
<evidence type="ECO:0000313" key="1">
    <source>
        <dbReference type="EMBL" id="KAI6646921.1"/>
    </source>
</evidence>
<protein>
    <recommendedName>
        <fullName evidence="3">MULE transposase domain-containing protein</fullName>
    </recommendedName>
</protein>
<evidence type="ECO:0000313" key="2">
    <source>
        <dbReference type="Proteomes" id="UP001165289"/>
    </source>
</evidence>
<evidence type="ECO:0008006" key="3">
    <source>
        <dbReference type="Google" id="ProtNLM"/>
    </source>
</evidence>
<sequence>MISKLLQLESELNPTSIMVDFEMAAINAVENTFLTCAYGCFFHLKQSIYRRIQANGLATAYQQDRDLALKPKMLTCLAFVSEIDVIDCFNILMHEYPQSGKTVAKYFEDNYIGKQLPNGSRRTPPFPIREWNMHQRLMDRILRTNNSVEGWHNAFSHGIGHPHPDLIKLLRFLQKEQSLQEAIYAKREGGNLKQRSKSSVEREERMYNIVIKYDNRETIESLRGITYNFEF</sequence>
<accession>A0AAV7JDV8</accession>
<comment type="caution">
    <text evidence="1">The sequence shown here is derived from an EMBL/GenBank/DDBJ whole genome shotgun (WGS) entry which is preliminary data.</text>
</comment>
<gene>
    <name evidence="1" type="ORF">LOD99_9113</name>
</gene>